<gene>
    <name evidence="2" type="ORF">ICL07_03170</name>
</gene>
<accession>A0ABR7THD9</accession>
<comment type="caution">
    <text evidence="2">The sequence shown here is derived from an EMBL/GenBank/DDBJ whole genome shotgun (WGS) entry which is preliminary data.</text>
</comment>
<evidence type="ECO:0000256" key="1">
    <source>
        <dbReference type="SAM" id="Phobius"/>
    </source>
</evidence>
<feature type="transmembrane region" description="Helical" evidence="1">
    <location>
        <begin position="277"/>
        <end position="302"/>
    </location>
</feature>
<feature type="transmembrane region" description="Helical" evidence="1">
    <location>
        <begin position="221"/>
        <end position="241"/>
    </location>
</feature>
<keyword evidence="1" id="KW-1133">Transmembrane helix</keyword>
<feature type="transmembrane region" description="Helical" evidence="1">
    <location>
        <begin position="41"/>
        <end position="58"/>
    </location>
</feature>
<feature type="transmembrane region" description="Helical" evidence="1">
    <location>
        <begin position="247"/>
        <end position="265"/>
    </location>
</feature>
<evidence type="ECO:0000313" key="3">
    <source>
        <dbReference type="Proteomes" id="UP000659124"/>
    </source>
</evidence>
<organism evidence="2 3">
    <name type="scientific">Chitinophaga qingshengii</name>
    <dbReference type="NCBI Taxonomy" id="1569794"/>
    <lineage>
        <taxon>Bacteria</taxon>
        <taxon>Pseudomonadati</taxon>
        <taxon>Bacteroidota</taxon>
        <taxon>Chitinophagia</taxon>
        <taxon>Chitinophagales</taxon>
        <taxon>Chitinophagaceae</taxon>
        <taxon>Chitinophaga</taxon>
    </lineage>
</organism>
<proteinExistence type="predicted"/>
<dbReference type="Proteomes" id="UP000659124">
    <property type="component" value="Unassembled WGS sequence"/>
</dbReference>
<evidence type="ECO:0000313" key="2">
    <source>
        <dbReference type="EMBL" id="MBC9929358.1"/>
    </source>
</evidence>
<name>A0ABR7THD9_9BACT</name>
<keyword evidence="1" id="KW-0812">Transmembrane</keyword>
<dbReference type="EMBL" id="JACVFC010000001">
    <property type="protein sequence ID" value="MBC9929358.1"/>
    <property type="molecule type" value="Genomic_DNA"/>
</dbReference>
<reference evidence="2 3" key="1">
    <citation type="submission" date="2020-09" db="EMBL/GenBank/DDBJ databases">
        <title>Genome sequences of type strains of Chitinophaga qingshengii and Chitinophaga varians.</title>
        <authorList>
            <person name="Kittiwongwattana C."/>
        </authorList>
    </citation>
    <scope>NUCLEOTIDE SEQUENCE [LARGE SCALE GENOMIC DNA]</scope>
    <source>
        <strain evidence="2 3">JCM 30026</strain>
    </source>
</reference>
<evidence type="ECO:0008006" key="4">
    <source>
        <dbReference type="Google" id="ProtNLM"/>
    </source>
</evidence>
<keyword evidence="1" id="KW-0472">Membrane</keyword>
<feature type="transmembrane region" description="Helical" evidence="1">
    <location>
        <begin position="162"/>
        <end position="179"/>
    </location>
</feature>
<feature type="transmembrane region" description="Helical" evidence="1">
    <location>
        <begin position="185"/>
        <end position="201"/>
    </location>
</feature>
<feature type="transmembrane region" description="Helical" evidence="1">
    <location>
        <begin position="12"/>
        <end position="35"/>
    </location>
</feature>
<keyword evidence="3" id="KW-1185">Reference proteome</keyword>
<protein>
    <recommendedName>
        <fullName evidence="4">PH domain-containing protein</fullName>
    </recommendedName>
</protein>
<dbReference type="RefSeq" id="WP_188086491.1">
    <property type="nucleotide sequence ID" value="NZ_JACVFC010000001.1"/>
</dbReference>
<sequence length="381" mass="43665">MQHMYAYRRGFRIFMFCLLTPFALIPLLSIYSMIMIPSEDWGFGLISICLSGLVVIFCSNEWLSVITSDSYGITYKSFLYKRELLWQDVNGYRIINKTLVLVSNIPGKRRFKVSFYRRNQGEIINWVSSRYQNLRLQYADPRVVEAYKAIDPEKMKRAKQTAIFLNVSATVLAVMTYFLRDELPWLPVLLILLALSALAMVRYHKGYLSISVEKHEVLPTIVWAIMCCGVGLLIYSAHVYLVQPGDIWMVMLIVTAGLVVLTIYCSQGWKPKLAYKIWGVVAITLFLVMVAFGSITFLNVYFDNSKTDHYQTSVAGKWISRRRATSYHLSVLPWGPVKTNKSFSVGSEVYEAMNINDPVNIEMHKGALGFPWYKLGKLKGK</sequence>